<keyword evidence="3" id="KW-1185">Reference proteome</keyword>
<organism evidence="2 3">
    <name type="scientific">Cyclotella atomus</name>
    <dbReference type="NCBI Taxonomy" id="382360"/>
    <lineage>
        <taxon>Eukaryota</taxon>
        <taxon>Sar</taxon>
        <taxon>Stramenopiles</taxon>
        <taxon>Ochrophyta</taxon>
        <taxon>Bacillariophyta</taxon>
        <taxon>Coscinodiscophyceae</taxon>
        <taxon>Thalassiosirophycidae</taxon>
        <taxon>Stephanodiscales</taxon>
        <taxon>Stephanodiscaceae</taxon>
        <taxon>Cyclotella</taxon>
    </lineage>
</organism>
<proteinExistence type="predicted"/>
<name>A0ABD3NAX6_9STRA</name>
<feature type="compositionally biased region" description="Basic and acidic residues" evidence="1">
    <location>
        <begin position="19"/>
        <end position="44"/>
    </location>
</feature>
<evidence type="ECO:0000313" key="3">
    <source>
        <dbReference type="Proteomes" id="UP001530400"/>
    </source>
</evidence>
<dbReference type="EMBL" id="JALLPJ020001287">
    <property type="protein sequence ID" value="KAL3771441.1"/>
    <property type="molecule type" value="Genomic_DNA"/>
</dbReference>
<evidence type="ECO:0000256" key="1">
    <source>
        <dbReference type="SAM" id="MobiDB-lite"/>
    </source>
</evidence>
<dbReference type="Gene3D" id="2.30.30.380">
    <property type="entry name" value="Zn-finger domain of Sec23/24"/>
    <property type="match status" value="1"/>
</dbReference>
<reference evidence="2 3" key="1">
    <citation type="submission" date="2024-10" db="EMBL/GenBank/DDBJ databases">
        <title>Updated reference genomes for cyclostephanoid diatoms.</title>
        <authorList>
            <person name="Roberts W.R."/>
            <person name="Alverson A.J."/>
        </authorList>
    </citation>
    <scope>NUCLEOTIDE SEQUENCE [LARGE SCALE GENOMIC DNA]</scope>
    <source>
        <strain evidence="2 3">AJA010-31</strain>
    </source>
</reference>
<evidence type="ECO:0008006" key="4">
    <source>
        <dbReference type="Google" id="ProtNLM"/>
    </source>
</evidence>
<evidence type="ECO:0000313" key="2">
    <source>
        <dbReference type="EMBL" id="KAL3771441.1"/>
    </source>
</evidence>
<comment type="caution">
    <text evidence="2">The sequence shown here is derived from an EMBL/GenBank/DDBJ whole genome shotgun (WGS) entry which is preliminary data.</text>
</comment>
<dbReference type="Proteomes" id="UP001530400">
    <property type="component" value="Unassembled WGS sequence"/>
</dbReference>
<dbReference type="AlphaFoldDB" id="A0ABD3NAX6"/>
<feature type="region of interest" description="Disordered" evidence="1">
    <location>
        <begin position="1"/>
        <end position="68"/>
    </location>
</feature>
<gene>
    <name evidence="2" type="ORF">ACHAWO_009104</name>
</gene>
<protein>
    <recommendedName>
        <fullName evidence="4">RanBP2-type domain-containing protein</fullName>
    </recommendedName>
</protein>
<sequence>MSDDRPTLDKQSSTAALSLDEKIQRKLDRETGGRRRGNISERGKLAFSMPPQASGGGGSEDPDREAIRKSLMEKRKNMPITKHLSASMKMQMTAEELAKLAEDSEEEEVKGWECQKCTFVNENMDHLACSVCSAPRYKK</sequence>
<accession>A0ABD3NAX6</accession>